<dbReference type="EMBL" id="CP091244">
    <property type="protein sequence ID" value="UJS23693.1"/>
    <property type="molecule type" value="Genomic_DNA"/>
</dbReference>
<dbReference type="Pfam" id="PF04351">
    <property type="entry name" value="PilP"/>
    <property type="match status" value="1"/>
</dbReference>
<dbReference type="Gene3D" id="2.30.30.830">
    <property type="match status" value="1"/>
</dbReference>
<dbReference type="PIRSF" id="PIRSF016481">
    <property type="entry name" value="Pilus_assembly_PilP"/>
    <property type="match status" value="1"/>
</dbReference>
<protein>
    <submittedName>
        <fullName evidence="1">Pilus assembly protein PilP</fullName>
    </submittedName>
</protein>
<proteinExistence type="predicted"/>
<sequence>MKIPAATPLVTSIKLLAGFSVVLSLTACNSDMSDLEQYVQSVKAKPAAPIDPIPEIKPYVRFIYPGHELNPFDAKILAPDTVADPGSAIMPDPNRVPEFLEGFPLDSLRMVGTLNQNGALWALIRIPDGAIHRARAGNYLGKNHGKINKVEETKVTVQEVVENGFGGFKERENAIALSDLKDVKK</sequence>
<dbReference type="RefSeq" id="WP_236497889.1">
    <property type="nucleotide sequence ID" value="NZ_CP091244.1"/>
</dbReference>
<keyword evidence="2" id="KW-1185">Reference proteome</keyword>
<accession>A0ABY3SXZ5</accession>
<evidence type="ECO:0000313" key="1">
    <source>
        <dbReference type="EMBL" id="UJS23693.1"/>
    </source>
</evidence>
<dbReference type="Proteomes" id="UP001054801">
    <property type="component" value="Chromosome"/>
</dbReference>
<reference evidence="1" key="1">
    <citation type="journal article" date="2022" name="Microorganisms">
        <title>Two New Species of Filamentous Sulfur Bacteria of the Genus Thiothrix, Thiothrix winogradskyi sp. nov. and 'Candidatus Thiothrix sulfatifontis' sp. nov.</title>
        <authorList>
            <person name="Ravin N.V."/>
            <person name="Rossetti S."/>
            <person name="Beletsky A.V."/>
            <person name="Kadnikov V.V."/>
            <person name="Rudenko T.S."/>
            <person name="Smolyakov D.D."/>
            <person name="Moskvitina M.I."/>
            <person name="Gureeva M.V."/>
            <person name="Mardanov A.V."/>
            <person name="Grabovich M.Y."/>
        </authorList>
    </citation>
    <scope>NUCLEOTIDE SEQUENCE</scope>
    <source>
        <strain evidence="1">CT3</strain>
    </source>
</reference>
<gene>
    <name evidence="1" type="ORF">L2Y54_17385</name>
</gene>
<organism evidence="1 2">
    <name type="scientific">Thiothrix winogradskyi</name>
    <dbReference type="NCBI Taxonomy" id="96472"/>
    <lineage>
        <taxon>Bacteria</taxon>
        <taxon>Pseudomonadati</taxon>
        <taxon>Pseudomonadota</taxon>
        <taxon>Gammaproteobacteria</taxon>
        <taxon>Thiotrichales</taxon>
        <taxon>Thiotrichaceae</taxon>
        <taxon>Thiothrix</taxon>
    </lineage>
</organism>
<dbReference type="PROSITE" id="PS51257">
    <property type="entry name" value="PROKAR_LIPOPROTEIN"/>
    <property type="match status" value="1"/>
</dbReference>
<evidence type="ECO:0000313" key="2">
    <source>
        <dbReference type="Proteomes" id="UP001054801"/>
    </source>
</evidence>
<dbReference type="InterPro" id="IPR007446">
    <property type="entry name" value="PilP"/>
</dbReference>
<name>A0ABY3SXZ5_9GAMM</name>